<evidence type="ECO:0000313" key="2">
    <source>
        <dbReference type="Proteomes" id="UP000501830"/>
    </source>
</evidence>
<evidence type="ECO:0000313" key="1">
    <source>
        <dbReference type="EMBL" id="QIK50616.1"/>
    </source>
</evidence>
<dbReference type="KEGG" id="jpo:G7058_00185"/>
<dbReference type="GeneID" id="94551671"/>
<proteinExistence type="predicted"/>
<organism evidence="1 2">
    <name type="scientific">Jeotgalibaca porci</name>
    <dbReference type="NCBI Taxonomy" id="1868793"/>
    <lineage>
        <taxon>Bacteria</taxon>
        <taxon>Bacillati</taxon>
        <taxon>Bacillota</taxon>
        <taxon>Bacilli</taxon>
        <taxon>Lactobacillales</taxon>
        <taxon>Carnobacteriaceae</taxon>
        <taxon>Jeotgalibaca</taxon>
    </lineage>
</organism>
<keyword evidence="2" id="KW-1185">Reference proteome</keyword>
<dbReference type="RefSeq" id="WP_166061659.1">
    <property type="nucleotide sequence ID" value="NZ_CP049889.1"/>
</dbReference>
<dbReference type="AlphaFoldDB" id="A0A6G7WEG4"/>
<name>A0A6G7WEG4_9LACT</name>
<accession>A0A6G7WEG4</accession>
<gene>
    <name evidence="1" type="ORF">G7058_00185</name>
</gene>
<dbReference type="EMBL" id="CP049889">
    <property type="protein sequence ID" value="QIK50616.1"/>
    <property type="molecule type" value="Genomic_DNA"/>
</dbReference>
<dbReference type="Proteomes" id="UP000501830">
    <property type="component" value="Chromosome"/>
</dbReference>
<protein>
    <submittedName>
        <fullName evidence="1">Uncharacterized protein</fullName>
    </submittedName>
</protein>
<sequence>MFSFEDGAADIIGNIISKYESHFEREFPLFEYLGITRNNKYDFSVSGAKKLELFVDKRIYNNEPVKMPDDYEARKY</sequence>
<reference evidence="1 2" key="1">
    <citation type="journal article" date="2017" name="Int. J. Syst. Evol. Microbiol.">
        <title>Jeotgalibaca porci sp. nov. and Jeotgalibaca arthritidis sp. nov., isolated from pigs, and emended description of the genus Jeotgalibaca.</title>
        <authorList>
            <person name="Zamora L."/>
            <person name="Perez-Sancho M."/>
            <person name="Dominguez L."/>
            <person name="Fernandez-Garayzabal J.F."/>
            <person name="Vela A.I."/>
        </authorList>
    </citation>
    <scope>NUCLEOTIDE SEQUENCE [LARGE SCALE GENOMIC DNA]</scope>
    <source>
        <strain evidence="1 2">CCUG 69148</strain>
    </source>
</reference>